<evidence type="ECO:0000256" key="1">
    <source>
        <dbReference type="ARBA" id="ARBA00009437"/>
    </source>
</evidence>
<dbReference type="RefSeq" id="WP_274833960.1">
    <property type="nucleotide sequence ID" value="NZ_JARCJF010000008.1"/>
</dbReference>
<gene>
    <name evidence="6" type="ORF">PXK24_15755</name>
</gene>
<dbReference type="PRINTS" id="PR00039">
    <property type="entry name" value="HTHLYSR"/>
</dbReference>
<dbReference type="Gene3D" id="1.10.10.10">
    <property type="entry name" value="Winged helix-like DNA-binding domain superfamily/Winged helix DNA-binding domain"/>
    <property type="match status" value="1"/>
</dbReference>
<dbReference type="Gene3D" id="3.40.190.10">
    <property type="entry name" value="Periplasmic binding protein-like II"/>
    <property type="match status" value="2"/>
</dbReference>
<evidence type="ECO:0000256" key="3">
    <source>
        <dbReference type="ARBA" id="ARBA00023125"/>
    </source>
</evidence>
<keyword evidence="3" id="KW-0238">DNA-binding</keyword>
<feature type="domain" description="HTH lysR-type" evidence="5">
    <location>
        <begin position="4"/>
        <end position="61"/>
    </location>
</feature>
<name>A0ABD4XDS3_9RHOB</name>
<comment type="caution">
    <text evidence="6">The sequence shown here is derived from an EMBL/GenBank/DDBJ whole genome shotgun (WGS) entry which is preliminary data.</text>
</comment>
<evidence type="ECO:0000256" key="2">
    <source>
        <dbReference type="ARBA" id="ARBA00023015"/>
    </source>
</evidence>
<dbReference type="GO" id="GO:0003677">
    <property type="term" value="F:DNA binding"/>
    <property type="evidence" value="ECO:0007669"/>
    <property type="project" value="UniProtKB-KW"/>
</dbReference>
<keyword evidence="4" id="KW-0804">Transcription</keyword>
<dbReference type="AlphaFoldDB" id="A0ABD4XDS3"/>
<dbReference type="InterPro" id="IPR036388">
    <property type="entry name" value="WH-like_DNA-bd_sf"/>
</dbReference>
<dbReference type="Proteomes" id="UP001218364">
    <property type="component" value="Unassembled WGS sequence"/>
</dbReference>
<reference evidence="6 7" key="1">
    <citation type="submission" date="2023-02" db="EMBL/GenBank/DDBJ databases">
        <title>Population genomics of bacteria associated with diatom.</title>
        <authorList>
            <person name="Xie J."/>
            <person name="Wang H."/>
        </authorList>
    </citation>
    <scope>NUCLEOTIDE SEQUENCE [LARGE SCALE GENOMIC DNA]</scope>
    <source>
        <strain evidence="6 7">PT47_8</strain>
    </source>
</reference>
<proteinExistence type="inferred from homology"/>
<dbReference type="SUPFAM" id="SSF53850">
    <property type="entry name" value="Periplasmic binding protein-like II"/>
    <property type="match status" value="1"/>
</dbReference>
<dbReference type="InterPro" id="IPR000847">
    <property type="entry name" value="LysR_HTH_N"/>
</dbReference>
<accession>A0ABD4XDS3</accession>
<organism evidence="6 7">
    <name type="scientific">Phaeobacter gallaeciensis</name>
    <dbReference type="NCBI Taxonomy" id="60890"/>
    <lineage>
        <taxon>Bacteria</taxon>
        <taxon>Pseudomonadati</taxon>
        <taxon>Pseudomonadota</taxon>
        <taxon>Alphaproteobacteria</taxon>
        <taxon>Rhodobacterales</taxon>
        <taxon>Roseobacteraceae</taxon>
        <taxon>Phaeobacter</taxon>
    </lineage>
</organism>
<dbReference type="PANTHER" id="PTHR30537">
    <property type="entry name" value="HTH-TYPE TRANSCRIPTIONAL REGULATOR"/>
    <property type="match status" value="1"/>
</dbReference>
<evidence type="ECO:0000313" key="7">
    <source>
        <dbReference type="Proteomes" id="UP001218364"/>
    </source>
</evidence>
<dbReference type="InterPro" id="IPR058163">
    <property type="entry name" value="LysR-type_TF_proteobact-type"/>
</dbReference>
<dbReference type="Pfam" id="PF00126">
    <property type="entry name" value="HTH_1"/>
    <property type="match status" value="1"/>
</dbReference>
<evidence type="ECO:0000313" key="6">
    <source>
        <dbReference type="EMBL" id="MDE4167150.1"/>
    </source>
</evidence>
<dbReference type="FunFam" id="1.10.10.10:FF:000001">
    <property type="entry name" value="LysR family transcriptional regulator"/>
    <property type="match status" value="1"/>
</dbReference>
<evidence type="ECO:0000259" key="5">
    <source>
        <dbReference type="PROSITE" id="PS50931"/>
    </source>
</evidence>
<keyword evidence="2" id="KW-0805">Transcription regulation</keyword>
<dbReference type="PANTHER" id="PTHR30537:SF26">
    <property type="entry name" value="GLYCINE CLEAVAGE SYSTEM TRANSCRIPTIONAL ACTIVATOR"/>
    <property type="match status" value="1"/>
</dbReference>
<dbReference type="SUPFAM" id="SSF46785">
    <property type="entry name" value="Winged helix' DNA-binding domain"/>
    <property type="match status" value="1"/>
</dbReference>
<dbReference type="Pfam" id="PF03466">
    <property type="entry name" value="LysR_substrate"/>
    <property type="match status" value="1"/>
</dbReference>
<sequence length="295" mass="32855">MRLPSLTHLRCFESAARHQNFTAAGEELGLTQSAVSKKVKELETVLGFELFQRVGRGVVLTPAGQGLATDLAQDLGSLKASLQKAVAAGAGRSALRIAVLPTFANRWLIPRLPDFFARHPEIELNFTTRLEPFDFSRTSFDLAIHYGLDNWPGTLMTELFGEQMIPVCAPDFFAGQDLAGNPNWPGVPLLHLESREEAWRDWFARAGIIGAPRQDGRYFDQHSMVIAAAVAGLGAAIVPYDMVDQEIASGELMRIPGPHLTSRKRYYFVRPYGAAPKPVQRFEAWLRKQLRREEP</sequence>
<protein>
    <submittedName>
        <fullName evidence="6">LysR substrate-binding domain-containing protein</fullName>
    </submittedName>
</protein>
<comment type="similarity">
    <text evidence="1">Belongs to the LysR transcriptional regulatory family.</text>
</comment>
<dbReference type="InterPro" id="IPR036390">
    <property type="entry name" value="WH_DNA-bd_sf"/>
</dbReference>
<dbReference type="InterPro" id="IPR005119">
    <property type="entry name" value="LysR_subst-bd"/>
</dbReference>
<dbReference type="PROSITE" id="PS50931">
    <property type="entry name" value="HTH_LYSR"/>
    <property type="match status" value="1"/>
</dbReference>
<dbReference type="EMBL" id="JARCJK010000008">
    <property type="protein sequence ID" value="MDE4167150.1"/>
    <property type="molecule type" value="Genomic_DNA"/>
</dbReference>
<evidence type="ECO:0000256" key="4">
    <source>
        <dbReference type="ARBA" id="ARBA00023163"/>
    </source>
</evidence>